<feature type="compositionally biased region" description="Low complexity" evidence="1">
    <location>
        <begin position="105"/>
        <end position="116"/>
    </location>
</feature>
<dbReference type="AlphaFoldDB" id="A0A6L2NKQ5"/>
<accession>A0A6L2NKQ5</accession>
<organism evidence="2">
    <name type="scientific">Tanacetum cinerariifolium</name>
    <name type="common">Dalmatian daisy</name>
    <name type="synonym">Chrysanthemum cinerariifolium</name>
    <dbReference type="NCBI Taxonomy" id="118510"/>
    <lineage>
        <taxon>Eukaryota</taxon>
        <taxon>Viridiplantae</taxon>
        <taxon>Streptophyta</taxon>
        <taxon>Embryophyta</taxon>
        <taxon>Tracheophyta</taxon>
        <taxon>Spermatophyta</taxon>
        <taxon>Magnoliopsida</taxon>
        <taxon>eudicotyledons</taxon>
        <taxon>Gunneridae</taxon>
        <taxon>Pentapetalae</taxon>
        <taxon>asterids</taxon>
        <taxon>campanulids</taxon>
        <taxon>Asterales</taxon>
        <taxon>Asteraceae</taxon>
        <taxon>Asteroideae</taxon>
        <taxon>Anthemideae</taxon>
        <taxon>Anthemidinae</taxon>
        <taxon>Tanacetum</taxon>
    </lineage>
</organism>
<proteinExistence type="predicted"/>
<feature type="region of interest" description="Disordered" evidence="1">
    <location>
        <begin position="102"/>
        <end position="124"/>
    </location>
</feature>
<comment type="caution">
    <text evidence="2">The sequence shown here is derived from an EMBL/GenBank/DDBJ whole genome shotgun (WGS) entry which is preliminary data.</text>
</comment>
<sequence length="124" mass="13704">MADRTMEELLQAPPRKGMKRITVIGVQDYEAVILLAFNAQRCENTYSKMRSMPDSLINTKEAKKEFDQAGDALATASYPFIAEATAHLYAFLEVLLLKKSKSLRAKPAPSTSKPSSLKVLNPVS</sequence>
<evidence type="ECO:0000313" key="2">
    <source>
        <dbReference type="EMBL" id="GEU86861.1"/>
    </source>
</evidence>
<name>A0A6L2NKQ5_TANCI</name>
<protein>
    <submittedName>
        <fullName evidence="2">Uncharacterized protein</fullName>
    </submittedName>
</protein>
<reference evidence="2" key="1">
    <citation type="journal article" date="2019" name="Sci. Rep.">
        <title>Draft genome of Tanacetum cinerariifolium, the natural source of mosquito coil.</title>
        <authorList>
            <person name="Yamashiro T."/>
            <person name="Shiraishi A."/>
            <person name="Satake H."/>
            <person name="Nakayama K."/>
        </authorList>
    </citation>
    <scope>NUCLEOTIDE SEQUENCE</scope>
</reference>
<gene>
    <name evidence="2" type="ORF">Tci_058839</name>
</gene>
<evidence type="ECO:0000256" key="1">
    <source>
        <dbReference type="SAM" id="MobiDB-lite"/>
    </source>
</evidence>
<dbReference type="EMBL" id="BKCJ010009416">
    <property type="protein sequence ID" value="GEU86861.1"/>
    <property type="molecule type" value="Genomic_DNA"/>
</dbReference>